<dbReference type="HOGENOM" id="CLU_1390252_0_0_1"/>
<organism evidence="2 3">
    <name type="scientific">Exophiala xenobiotica</name>
    <dbReference type="NCBI Taxonomy" id="348802"/>
    <lineage>
        <taxon>Eukaryota</taxon>
        <taxon>Fungi</taxon>
        <taxon>Dikarya</taxon>
        <taxon>Ascomycota</taxon>
        <taxon>Pezizomycotina</taxon>
        <taxon>Eurotiomycetes</taxon>
        <taxon>Chaetothyriomycetidae</taxon>
        <taxon>Chaetothyriales</taxon>
        <taxon>Herpotrichiellaceae</taxon>
        <taxon>Exophiala</taxon>
    </lineage>
</organism>
<dbReference type="OrthoDB" id="4120436at2759"/>
<dbReference type="GeneID" id="25328372"/>
<dbReference type="Proteomes" id="UP000054342">
    <property type="component" value="Unassembled WGS sequence"/>
</dbReference>
<dbReference type="AlphaFoldDB" id="A0A0D2F2C3"/>
<evidence type="ECO:0000313" key="2">
    <source>
        <dbReference type="EMBL" id="KIW54074.1"/>
    </source>
</evidence>
<evidence type="ECO:0000313" key="3">
    <source>
        <dbReference type="Proteomes" id="UP000054342"/>
    </source>
</evidence>
<protein>
    <submittedName>
        <fullName evidence="2">Uncharacterized protein</fullName>
    </submittedName>
</protein>
<evidence type="ECO:0000256" key="1">
    <source>
        <dbReference type="SAM" id="Coils"/>
    </source>
</evidence>
<dbReference type="RefSeq" id="XP_013314658.1">
    <property type="nucleotide sequence ID" value="XM_013459204.1"/>
</dbReference>
<keyword evidence="3" id="KW-1185">Reference proteome</keyword>
<gene>
    <name evidence="2" type="ORF">PV05_06464</name>
</gene>
<reference evidence="2 3" key="1">
    <citation type="submission" date="2015-01" db="EMBL/GenBank/DDBJ databases">
        <title>The Genome Sequence of Exophiala xenobiotica CBS118157.</title>
        <authorList>
            <consortium name="The Broad Institute Genomics Platform"/>
            <person name="Cuomo C."/>
            <person name="de Hoog S."/>
            <person name="Gorbushina A."/>
            <person name="Stielow B."/>
            <person name="Teixiera M."/>
            <person name="Abouelleil A."/>
            <person name="Chapman S.B."/>
            <person name="Priest M."/>
            <person name="Young S.K."/>
            <person name="Wortman J."/>
            <person name="Nusbaum C."/>
            <person name="Birren B."/>
        </authorList>
    </citation>
    <scope>NUCLEOTIDE SEQUENCE [LARGE SCALE GENOMIC DNA]</scope>
    <source>
        <strain evidence="2 3">CBS 118157</strain>
    </source>
</reference>
<dbReference type="EMBL" id="KN847320">
    <property type="protein sequence ID" value="KIW54074.1"/>
    <property type="molecule type" value="Genomic_DNA"/>
</dbReference>
<proteinExistence type="predicted"/>
<sequence>MPDTVFISRPALRALLAELDICHYLFGQNPQNGTLPSDWFRPLVLTSADDTRDVGFYSDDVRKLIIRCTSALRSLLMQHREKLEEHLFLLRQLRAEKNKIEDLLAGREETVNTDLLRLDTETGRWGGIREPLNMNSMLLGPETGWRAMGIEELASTRTEQELEEYAAIHRDNDELRYSD</sequence>
<feature type="coiled-coil region" evidence="1">
    <location>
        <begin position="76"/>
        <end position="110"/>
    </location>
</feature>
<keyword evidence="1" id="KW-0175">Coiled coil</keyword>
<accession>A0A0D2F2C3</accession>
<name>A0A0D2F2C3_9EURO</name>